<dbReference type="PANTHER" id="PTHR32089:SF112">
    <property type="entry name" value="LYSOZYME-LIKE PROTEIN-RELATED"/>
    <property type="match status" value="1"/>
</dbReference>
<evidence type="ECO:0000259" key="4">
    <source>
        <dbReference type="PROSITE" id="PS50111"/>
    </source>
</evidence>
<evidence type="ECO:0000256" key="3">
    <source>
        <dbReference type="SAM" id="MobiDB-lite"/>
    </source>
</evidence>
<evidence type="ECO:0000256" key="2">
    <source>
        <dbReference type="PROSITE-ProRule" id="PRU00284"/>
    </source>
</evidence>
<keyword evidence="6" id="KW-1185">Reference proteome</keyword>
<dbReference type="InterPro" id="IPR004089">
    <property type="entry name" value="MCPsignal_dom"/>
</dbReference>
<dbReference type="SUPFAM" id="SSF58104">
    <property type="entry name" value="Methyl-accepting chemotaxis protein (MCP) signaling domain"/>
    <property type="match status" value="1"/>
</dbReference>
<accession>A0ABW8AKN6</accession>
<feature type="region of interest" description="Disordered" evidence="3">
    <location>
        <begin position="1"/>
        <end position="21"/>
    </location>
</feature>
<organism evidence="5 6">
    <name type="scientific">Spongisporangium articulatum</name>
    <dbReference type="NCBI Taxonomy" id="3362603"/>
    <lineage>
        <taxon>Bacteria</taxon>
        <taxon>Bacillati</taxon>
        <taxon>Actinomycetota</taxon>
        <taxon>Actinomycetes</taxon>
        <taxon>Kineosporiales</taxon>
        <taxon>Kineosporiaceae</taxon>
        <taxon>Spongisporangium</taxon>
    </lineage>
</organism>
<dbReference type="InterPro" id="IPR003018">
    <property type="entry name" value="GAF"/>
</dbReference>
<dbReference type="SUPFAM" id="SSF55781">
    <property type="entry name" value="GAF domain-like"/>
    <property type="match status" value="2"/>
</dbReference>
<dbReference type="Pfam" id="PF13185">
    <property type="entry name" value="GAF_2"/>
    <property type="match status" value="2"/>
</dbReference>
<proteinExistence type="predicted"/>
<dbReference type="Proteomes" id="UP001612915">
    <property type="component" value="Unassembled WGS sequence"/>
</dbReference>
<dbReference type="EMBL" id="JBITLV010000002">
    <property type="protein sequence ID" value="MFI7586940.1"/>
    <property type="molecule type" value="Genomic_DNA"/>
</dbReference>
<name>A0ABW8AKN6_9ACTN</name>
<dbReference type="InterPro" id="IPR029016">
    <property type="entry name" value="GAF-like_dom_sf"/>
</dbReference>
<feature type="domain" description="Methyl-accepting transducer" evidence="4">
    <location>
        <begin position="310"/>
        <end position="515"/>
    </location>
</feature>
<evidence type="ECO:0000313" key="5">
    <source>
        <dbReference type="EMBL" id="MFI7586940.1"/>
    </source>
</evidence>
<feature type="compositionally biased region" description="Polar residues" evidence="3">
    <location>
        <begin position="1"/>
        <end position="12"/>
    </location>
</feature>
<dbReference type="PROSITE" id="PS50111">
    <property type="entry name" value="CHEMOTAXIS_TRANSDUC_2"/>
    <property type="match status" value="1"/>
</dbReference>
<dbReference type="PANTHER" id="PTHR32089">
    <property type="entry name" value="METHYL-ACCEPTING CHEMOTAXIS PROTEIN MCPB"/>
    <property type="match status" value="1"/>
</dbReference>
<protein>
    <submittedName>
        <fullName evidence="5">GAF domain-containing protein</fullName>
    </submittedName>
</protein>
<keyword evidence="1 2" id="KW-0807">Transducer</keyword>
<dbReference type="SMART" id="SM00283">
    <property type="entry name" value="MA"/>
    <property type="match status" value="1"/>
</dbReference>
<dbReference type="SMART" id="SM00065">
    <property type="entry name" value="GAF"/>
    <property type="match status" value="1"/>
</dbReference>
<comment type="caution">
    <text evidence="5">The sequence shown here is derived from an EMBL/GenBank/DDBJ whole genome shotgun (WGS) entry which is preliminary data.</text>
</comment>
<evidence type="ECO:0000313" key="6">
    <source>
        <dbReference type="Proteomes" id="UP001612915"/>
    </source>
</evidence>
<dbReference type="RefSeq" id="WP_398277625.1">
    <property type="nucleotide sequence ID" value="NZ_JBITLV010000002.1"/>
</dbReference>
<evidence type="ECO:0000256" key="1">
    <source>
        <dbReference type="ARBA" id="ARBA00023224"/>
    </source>
</evidence>
<dbReference type="Pfam" id="PF00015">
    <property type="entry name" value="MCPsignal"/>
    <property type="match status" value="1"/>
</dbReference>
<gene>
    <name evidence="5" type="ORF">ACIB24_07680</name>
</gene>
<dbReference type="Gene3D" id="3.30.450.40">
    <property type="match status" value="2"/>
</dbReference>
<sequence length="515" mass="54487">MRGSTHTQSATPGNAPGQVPQDVENFSKLVEAIGLAHDERSGYNLGVAAMVKAAGFGYGRAWMIDHEGRPGGLDEVGTVAPLNAPATSSLESEPLLMRAVRSQEAVFTDELPTEANSPRTRAAVGAGMVAAFYHPIVQRGRTVAVFEYFCATPLGYDDARIAKINALSKIADLSVSHAIAKDQLREVADDRLAVTSVVGEVGKARDAQTAAQIALATVREAFGWAYGSYWKLDETQNVLRFEVESGSAGEEFRQVTLAASFAEGVGLSGRAWRQRDLVFVQNLADLTDCVRAPAAGRAGVRSGVCFPIMSGDRVLGTMDFFTTEKIELSESRASALRNVQQLVSQRIDVLNREETEQENARALLDTVSQLRAATNDAAEVANEAVSRAGTMSGDVESLGSASEAIGNVIKIISSIAAQTNLLALNATIEAARAGDVGKGFAVVASEVKELARETSEATGQVAGQIAAIQTNTKSVASGIHATSEIIGRMDSVQASIGEVLERQAQMAAAFERNTR</sequence>
<dbReference type="Gene3D" id="1.10.287.950">
    <property type="entry name" value="Methyl-accepting chemotaxis protein"/>
    <property type="match status" value="1"/>
</dbReference>
<reference evidence="5 6" key="1">
    <citation type="submission" date="2024-10" db="EMBL/GenBank/DDBJ databases">
        <title>The Natural Products Discovery Center: Release of the First 8490 Sequenced Strains for Exploring Actinobacteria Biosynthetic Diversity.</title>
        <authorList>
            <person name="Kalkreuter E."/>
            <person name="Kautsar S.A."/>
            <person name="Yang D."/>
            <person name="Bader C.D."/>
            <person name="Teijaro C.N."/>
            <person name="Fluegel L."/>
            <person name="Davis C.M."/>
            <person name="Simpson J.R."/>
            <person name="Lauterbach L."/>
            <person name="Steele A.D."/>
            <person name="Gui C."/>
            <person name="Meng S."/>
            <person name="Li G."/>
            <person name="Viehrig K."/>
            <person name="Ye F."/>
            <person name="Su P."/>
            <person name="Kiefer A.F."/>
            <person name="Nichols A."/>
            <person name="Cepeda A.J."/>
            <person name="Yan W."/>
            <person name="Fan B."/>
            <person name="Jiang Y."/>
            <person name="Adhikari A."/>
            <person name="Zheng C.-J."/>
            <person name="Schuster L."/>
            <person name="Cowan T.M."/>
            <person name="Smanski M.J."/>
            <person name="Chevrette M.G."/>
            <person name="De Carvalho L.P.S."/>
            <person name="Shen B."/>
        </authorList>
    </citation>
    <scope>NUCLEOTIDE SEQUENCE [LARGE SCALE GENOMIC DNA]</scope>
    <source>
        <strain evidence="5 6">NPDC049639</strain>
    </source>
</reference>